<evidence type="ECO:0000313" key="1">
    <source>
        <dbReference type="EMBL" id="GBN59292.1"/>
    </source>
</evidence>
<gene>
    <name evidence="1" type="ORF">AVEN_15872_1</name>
    <name evidence="4" type="ORF">AVEN_168299_1</name>
    <name evidence="2" type="ORF">AVEN_34181_1</name>
    <name evidence="3" type="ORF">AVEN_80693_1</name>
</gene>
<comment type="caution">
    <text evidence="4">The sequence shown here is derived from an EMBL/GenBank/DDBJ whole genome shotgun (WGS) entry which is preliminary data.</text>
</comment>
<dbReference type="EMBL" id="BGPR01219409">
    <property type="protein sequence ID" value="GBN59292.1"/>
    <property type="molecule type" value="Genomic_DNA"/>
</dbReference>
<dbReference type="EMBL" id="BGPR01219429">
    <property type="protein sequence ID" value="GBN59338.1"/>
    <property type="molecule type" value="Genomic_DNA"/>
</dbReference>
<protein>
    <submittedName>
        <fullName evidence="4">Uncharacterized protein</fullName>
    </submittedName>
</protein>
<evidence type="ECO:0000313" key="3">
    <source>
        <dbReference type="EMBL" id="GBN59338.1"/>
    </source>
</evidence>
<evidence type="ECO:0000313" key="4">
    <source>
        <dbReference type="EMBL" id="GBN59374.1"/>
    </source>
</evidence>
<proteinExistence type="predicted"/>
<dbReference type="EMBL" id="BGPR01219443">
    <property type="protein sequence ID" value="GBN59374.1"/>
    <property type="molecule type" value="Genomic_DNA"/>
</dbReference>
<accession>A0A4Y2Q7G8</accession>
<dbReference type="Proteomes" id="UP000499080">
    <property type="component" value="Unassembled WGS sequence"/>
</dbReference>
<evidence type="ECO:0000313" key="2">
    <source>
        <dbReference type="EMBL" id="GBN59305.1"/>
    </source>
</evidence>
<dbReference type="EMBL" id="BGPR01219416">
    <property type="protein sequence ID" value="GBN59305.1"/>
    <property type="molecule type" value="Genomic_DNA"/>
</dbReference>
<evidence type="ECO:0000313" key="5">
    <source>
        <dbReference type="Proteomes" id="UP000499080"/>
    </source>
</evidence>
<sequence>MGIVIQEDDTVTQLARVFASDGIENSLFCGCSQFCIRYALHKEYVRILKSVNESQNSILIFVYSAYSGCNSNRNINSDNKVVISFRKRGESLILVCSLKYNYVRFKINNDVIPIQVLFIYIDMTTTLSILKSESHSKSTVPTLKE</sequence>
<keyword evidence="5" id="KW-1185">Reference proteome</keyword>
<dbReference type="AlphaFoldDB" id="A0A4Y2Q7G8"/>
<reference evidence="4 5" key="1">
    <citation type="journal article" date="2019" name="Sci. Rep.">
        <title>Orb-weaving spider Araneus ventricosus genome elucidates the spidroin gene catalogue.</title>
        <authorList>
            <person name="Kono N."/>
            <person name="Nakamura H."/>
            <person name="Ohtoshi R."/>
            <person name="Moran D.A.P."/>
            <person name="Shinohara A."/>
            <person name="Yoshida Y."/>
            <person name="Fujiwara M."/>
            <person name="Mori M."/>
            <person name="Tomita M."/>
            <person name="Arakawa K."/>
        </authorList>
    </citation>
    <scope>NUCLEOTIDE SEQUENCE [LARGE SCALE GENOMIC DNA]</scope>
</reference>
<name>A0A4Y2Q7G8_ARAVE</name>
<organism evidence="4 5">
    <name type="scientific">Araneus ventricosus</name>
    <name type="common">Orbweaver spider</name>
    <name type="synonym">Epeira ventricosa</name>
    <dbReference type="NCBI Taxonomy" id="182803"/>
    <lineage>
        <taxon>Eukaryota</taxon>
        <taxon>Metazoa</taxon>
        <taxon>Ecdysozoa</taxon>
        <taxon>Arthropoda</taxon>
        <taxon>Chelicerata</taxon>
        <taxon>Arachnida</taxon>
        <taxon>Araneae</taxon>
        <taxon>Araneomorphae</taxon>
        <taxon>Entelegynae</taxon>
        <taxon>Araneoidea</taxon>
        <taxon>Araneidae</taxon>
        <taxon>Araneus</taxon>
    </lineage>
</organism>